<proteinExistence type="inferred from homology"/>
<dbReference type="InterPro" id="IPR027417">
    <property type="entry name" value="P-loop_NTPase"/>
</dbReference>
<evidence type="ECO:0000256" key="4">
    <source>
        <dbReference type="ARBA" id="ARBA00022840"/>
    </source>
</evidence>
<feature type="compositionally biased region" description="Low complexity" evidence="8">
    <location>
        <begin position="1212"/>
        <end position="1223"/>
    </location>
</feature>
<keyword evidence="4 6" id="KW-0067">ATP-binding</keyword>
<feature type="region of interest" description="Disordered" evidence="8">
    <location>
        <begin position="1164"/>
        <end position="1231"/>
    </location>
</feature>
<evidence type="ECO:0000256" key="8">
    <source>
        <dbReference type="SAM" id="MobiDB-lite"/>
    </source>
</evidence>
<reference evidence="11" key="1">
    <citation type="journal article" date="2010" name="Genome Biol.">
        <title>Genome sequence of the necrotrophic plant pathogen Pythium ultimum reveals original pathogenicity mechanisms and effector repertoire.</title>
        <authorList>
            <person name="Levesque C.A."/>
            <person name="Brouwer H."/>
            <person name="Cano L."/>
            <person name="Hamilton J.P."/>
            <person name="Holt C."/>
            <person name="Huitema E."/>
            <person name="Raffaele S."/>
            <person name="Robideau G.P."/>
            <person name="Thines M."/>
            <person name="Win J."/>
            <person name="Zerillo M.M."/>
            <person name="Beakes G.W."/>
            <person name="Boore J.L."/>
            <person name="Busam D."/>
            <person name="Dumas B."/>
            <person name="Ferriera S."/>
            <person name="Fuerstenberg S.I."/>
            <person name="Gachon C.M."/>
            <person name="Gaulin E."/>
            <person name="Govers F."/>
            <person name="Grenville-Briggs L."/>
            <person name="Horner N."/>
            <person name="Hostetler J."/>
            <person name="Jiang R.H."/>
            <person name="Johnson J."/>
            <person name="Krajaejun T."/>
            <person name="Lin H."/>
            <person name="Meijer H.J."/>
            <person name="Moore B."/>
            <person name="Morris P."/>
            <person name="Phuntmart V."/>
            <person name="Puiu D."/>
            <person name="Shetty J."/>
            <person name="Stajich J.E."/>
            <person name="Tripathy S."/>
            <person name="Wawra S."/>
            <person name="van West P."/>
            <person name="Whitty B.R."/>
            <person name="Coutinho P.M."/>
            <person name="Henrissat B."/>
            <person name="Martin F."/>
            <person name="Thomas P.D."/>
            <person name="Tyler B.M."/>
            <person name="De Vries R.P."/>
            <person name="Kamoun S."/>
            <person name="Yandell M."/>
            <person name="Tisserat N."/>
            <person name="Buell C.R."/>
        </authorList>
    </citation>
    <scope>NUCLEOTIDE SEQUENCE</scope>
    <source>
        <strain evidence="11">DAOM:BR144</strain>
    </source>
</reference>
<reference evidence="10" key="3">
    <citation type="submission" date="2015-02" db="UniProtKB">
        <authorList>
            <consortium name="EnsemblProtists"/>
        </authorList>
    </citation>
    <scope>IDENTIFICATION</scope>
    <source>
        <strain evidence="10">DAOM BR144</strain>
    </source>
</reference>
<feature type="binding site" evidence="6">
    <location>
        <begin position="911"/>
        <end position="918"/>
    </location>
    <ligand>
        <name>ATP</name>
        <dbReference type="ChEBI" id="CHEBI:30616"/>
    </ligand>
</feature>
<dbReference type="HOGENOM" id="CLU_008991_0_0_1"/>
<feature type="domain" description="Kinesin motor" evidence="9">
    <location>
        <begin position="827"/>
        <end position="1157"/>
    </location>
</feature>
<evidence type="ECO:0000256" key="7">
    <source>
        <dbReference type="SAM" id="Coils"/>
    </source>
</evidence>
<dbReference type="SMART" id="SM00129">
    <property type="entry name" value="KISc"/>
    <property type="match status" value="1"/>
</dbReference>
<evidence type="ECO:0000259" key="9">
    <source>
        <dbReference type="PROSITE" id="PS50067"/>
    </source>
</evidence>
<dbReference type="Pfam" id="PF00225">
    <property type="entry name" value="Kinesin"/>
    <property type="match status" value="1"/>
</dbReference>
<keyword evidence="7" id="KW-0175">Coiled coil</keyword>
<evidence type="ECO:0000256" key="2">
    <source>
        <dbReference type="ARBA" id="ARBA00022701"/>
    </source>
</evidence>
<dbReference type="STRING" id="431595.K3WUK1"/>
<dbReference type="EnsemblProtists" id="PYU1_T008648">
    <property type="protein sequence ID" value="PYU1_T008648"/>
    <property type="gene ID" value="PYU1_G008631"/>
</dbReference>
<dbReference type="OMA" id="GLMRCCE"/>
<evidence type="ECO:0000256" key="3">
    <source>
        <dbReference type="ARBA" id="ARBA00022741"/>
    </source>
</evidence>
<evidence type="ECO:0000256" key="6">
    <source>
        <dbReference type="PROSITE-ProRule" id="PRU00283"/>
    </source>
</evidence>
<organism evidence="10 11">
    <name type="scientific">Globisporangium ultimum (strain ATCC 200006 / CBS 805.95 / DAOM BR144)</name>
    <name type="common">Pythium ultimum</name>
    <dbReference type="NCBI Taxonomy" id="431595"/>
    <lineage>
        <taxon>Eukaryota</taxon>
        <taxon>Sar</taxon>
        <taxon>Stramenopiles</taxon>
        <taxon>Oomycota</taxon>
        <taxon>Peronosporomycetes</taxon>
        <taxon>Pythiales</taxon>
        <taxon>Pythiaceae</taxon>
        <taxon>Globisporangium</taxon>
    </lineage>
</organism>
<dbReference type="InterPro" id="IPR036961">
    <property type="entry name" value="Kinesin_motor_dom_sf"/>
</dbReference>
<dbReference type="InterPro" id="IPR027640">
    <property type="entry name" value="Kinesin-like_fam"/>
</dbReference>
<feature type="compositionally biased region" description="Polar residues" evidence="8">
    <location>
        <begin position="541"/>
        <end position="552"/>
    </location>
</feature>
<dbReference type="eggNOG" id="KOG0239">
    <property type="taxonomic scope" value="Eukaryota"/>
</dbReference>
<name>K3WUK1_GLOUD</name>
<dbReference type="PRINTS" id="PR00380">
    <property type="entry name" value="KINESINHEAVY"/>
</dbReference>
<dbReference type="PROSITE" id="PS50067">
    <property type="entry name" value="KINESIN_MOTOR_2"/>
    <property type="match status" value="1"/>
</dbReference>
<feature type="region of interest" description="Disordered" evidence="8">
    <location>
        <begin position="462"/>
        <end position="498"/>
    </location>
</feature>
<protein>
    <recommendedName>
        <fullName evidence="9">Kinesin motor domain-containing protein</fullName>
    </recommendedName>
</protein>
<feature type="coiled-coil region" evidence="7">
    <location>
        <begin position="772"/>
        <end position="806"/>
    </location>
</feature>
<feature type="region of interest" description="Disordered" evidence="8">
    <location>
        <begin position="91"/>
        <end position="139"/>
    </location>
</feature>
<keyword evidence="11" id="KW-1185">Reference proteome</keyword>
<comment type="similarity">
    <text evidence="1">Belongs to the TRAFAC class myosin-kinesin ATPase superfamily. Kinesin family. KIN-14 subfamily.</text>
</comment>
<keyword evidence="5 6" id="KW-0505">Motor protein</keyword>
<dbReference type="Gene3D" id="3.40.850.10">
    <property type="entry name" value="Kinesin motor domain"/>
    <property type="match status" value="1"/>
</dbReference>
<dbReference type="PROSITE" id="PS00411">
    <property type="entry name" value="KINESIN_MOTOR_1"/>
    <property type="match status" value="1"/>
</dbReference>
<dbReference type="InterPro" id="IPR019821">
    <property type="entry name" value="Kinesin_motor_CS"/>
</dbReference>
<evidence type="ECO:0000256" key="5">
    <source>
        <dbReference type="ARBA" id="ARBA00023175"/>
    </source>
</evidence>
<feature type="compositionally biased region" description="Low complexity" evidence="8">
    <location>
        <begin position="1180"/>
        <end position="1200"/>
    </location>
</feature>
<dbReference type="InParanoid" id="K3WUK1"/>
<dbReference type="SUPFAM" id="SSF52540">
    <property type="entry name" value="P-loop containing nucleoside triphosphate hydrolases"/>
    <property type="match status" value="1"/>
</dbReference>
<dbReference type="EMBL" id="GL376558">
    <property type="status" value="NOT_ANNOTATED_CDS"/>
    <property type="molecule type" value="Genomic_DNA"/>
</dbReference>
<keyword evidence="2" id="KW-0493">Microtubule</keyword>
<evidence type="ECO:0000256" key="1">
    <source>
        <dbReference type="ARBA" id="ARBA00010899"/>
    </source>
</evidence>
<evidence type="ECO:0000313" key="10">
    <source>
        <dbReference type="EnsemblProtists" id="PYU1_T008648"/>
    </source>
</evidence>
<feature type="region of interest" description="Disordered" evidence="8">
    <location>
        <begin position="171"/>
        <end position="202"/>
    </location>
</feature>
<keyword evidence="3 6" id="KW-0547">Nucleotide-binding</keyword>
<sequence length="1231" mass="133846">MESSAFETATLTLDGPILSQDGTATLMETNSGSAGALTQLDVSAGDEDERAMDAAYSPTNESCGGGSGAEDNGEKAATVAPADADAMEALGAESDSGKSSPTGVNMKSKIPKLGETGIAPPKRRSLPSPGGSTLANGRLGMAARVAPQATLERRIRRSTSSSEVAARLKLGGSTSAAAASTSAVATSAAGDSDAGKAKKMSTVESRRAYALAMRARIAAAAEAKKALQPVSASAATPTKKPMPKRKSTPSPSVEPLSVRRSSFSSQSSCSSIGSSIASSTTSALSAANSTSTNGTATSRLNRIKSAGSVPSFSNVSDRYSTISSSPYRTASSSGGSSGFTGNPMLKKLWPSAGAINADEFSLESTSVEDLKSQHIIAEKGVQELLKFSTTSVNVKARQEEAKLLKGGIVQLSQHSATLMTACEALEQRSQRQDQELQISRLEIQRLLNLLAEEKEPMVFSDDAAEEDAALSSQTDSEPNEEPGDGTEPAKPRVPKMDSPLTNYVNEMMKKATDQIEEKWKARFAEQLAEHEQALAQERARSSASVMSNSRLVTETKHEKEDEMKELREKNVRIAMEKKQLEFETDAVRRELDFIKSLLNEKDEERSSSTFWQKTTDLAKANRVLTEDVTQLNQMVNKLNEAARIAKIKMKELKVENFERVGKTKVLEVEKQVLQDKLAAMEAKFEDEKTRREQFQVNVEQLTVENTALYAQMVALQTTHEAKMEELRSRYEKRNFVLAGEMRLLQTQNKLMRNSEFVHANGGGSSVAYDEDEGELSDRLKEMTEELLNVRQELSEKVDQIAELEWRIGESEQVRRKLHNTIQELRGNIRVHVRLRPFLRSDGLEASSENPKPSIRADAFSSTIVTNTEKPHSFAFDKIYEQSDSQEHVFNDVSDFIQSAMDGYNVCIFAYGQTGSGKTHTMQGSGKAQMRGIIPRSIQLIIKCCKELSAQGWQYSLDVTFFEIYNETIRDLLATDSTDERKFNIRTDKRGKNYVEGLRMQSIDFAYAEEQVEDIVNLAACNRSVDKTDMNAHSSRSHSIFALTIRGFNEAQNTEVEGTLSLVDLAGSERLSRSNATGHRLKEAQAINKSLSSLADVFQALAKKSAHVPYRNSKLTYVLQPALSGDGKTLMMVNLSPTYASLDESLCSLRFAQNVSQCELGAPTRQIKSRVGTSSSNVGGPATPSSTTSSTTSSSAPASAPGALRSPARIPISTRSRASLSATTPIAKKLFP</sequence>
<dbReference type="GO" id="GO:0005874">
    <property type="term" value="C:microtubule"/>
    <property type="evidence" value="ECO:0007669"/>
    <property type="project" value="UniProtKB-KW"/>
</dbReference>
<feature type="compositionally biased region" description="Basic and acidic residues" evidence="8">
    <location>
        <begin position="553"/>
        <end position="564"/>
    </location>
</feature>
<reference evidence="11" key="2">
    <citation type="submission" date="2010-04" db="EMBL/GenBank/DDBJ databases">
        <authorList>
            <person name="Buell R."/>
            <person name="Hamilton J."/>
            <person name="Hostetler J."/>
        </authorList>
    </citation>
    <scope>NUCLEOTIDE SEQUENCE [LARGE SCALE GENOMIC DNA]</scope>
    <source>
        <strain evidence="11">DAOM:BR144</strain>
    </source>
</reference>
<feature type="coiled-coil region" evidence="7">
    <location>
        <begin position="621"/>
        <end position="704"/>
    </location>
</feature>
<dbReference type="GO" id="GO:0007018">
    <property type="term" value="P:microtubule-based movement"/>
    <property type="evidence" value="ECO:0007669"/>
    <property type="project" value="InterPro"/>
</dbReference>
<feature type="compositionally biased region" description="Low complexity" evidence="8">
    <location>
        <begin position="172"/>
        <end position="192"/>
    </location>
</feature>
<accession>K3WUK1</accession>
<dbReference type="InterPro" id="IPR001752">
    <property type="entry name" value="Kinesin_motor_dom"/>
</dbReference>
<evidence type="ECO:0000313" key="11">
    <source>
        <dbReference type="Proteomes" id="UP000019132"/>
    </source>
</evidence>
<feature type="region of interest" description="Disordered" evidence="8">
    <location>
        <begin position="538"/>
        <end position="564"/>
    </location>
</feature>
<feature type="region of interest" description="Disordered" evidence="8">
    <location>
        <begin position="226"/>
        <end position="269"/>
    </location>
</feature>
<dbReference type="GO" id="GO:0005524">
    <property type="term" value="F:ATP binding"/>
    <property type="evidence" value="ECO:0007669"/>
    <property type="project" value="UniProtKB-UniRule"/>
</dbReference>
<dbReference type="GO" id="GO:0003777">
    <property type="term" value="F:microtubule motor activity"/>
    <property type="evidence" value="ECO:0007669"/>
    <property type="project" value="InterPro"/>
</dbReference>
<dbReference type="FunFam" id="3.40.850.10:FF:000113">
    <property type="entry name" value="Kinesin-like protein"/>
    <property type="match status" value="1"/>
</dbReference>
<dbReference type="GO" id="GO:0008017">
    <property type="term" value="F:microtubule binding"/>
    <property type="evidence" value="ECO:0007669"/>
    <property type="project" value="InterPro"/>
</dbReference>
<dbReference type="PANTHER" id="PTHR47972:SF45">
    <property type="entry name" value="PROTEIN CLARET SEGREGATIONAL"/>
    <property type="match status" value="1"/>
</dbReference>
<dbReference type="PANTHER" id="PTHR47972">
    <property type="entry name" value="KINESIN-LIKE PROTEIN KLP-3"/>
    <property type="match status" value="1"/>
</dbReference>
<dbReference type="Proteomes" id="UP000019132">
    <property type="component" value="Unassembled WGS sequence"/>
</dbReference>
<dbReference type="AlphaFoldDB" id="K3WUK1"/>
<feature type="region of interest" description="Disordered" evidence="8">
    <location>
        <begin position="29"/>
        <end position="77"/>
    </location>
</feature>
<dbReference type="VEuPathDB" id="FungiDB:PYU1_G008631"/>